<dbReference type="EMBL" id="NMUH01004849">
    <property type="protein sequence ID" value="MQM11030.1"/>
    <property type="molecule type" value="Genomic_DNA"/>
</dbReference>
<dbReference type="InterPro" id="IPR015943">
    <property type="entry name" value="WD40/YVTN_repeat-like_dom_sf"/>
</dbReference>
<dbReference type="InterPro" id="IPR052858">
    <property type="entry name" value="E3_ubiquitin-ligase_LIN"/>
</dbReference>
<dbReference type="OrthoDB" id="6262491at2759"/>
<keyword evidence="1" id="KW-0853">WD repeat</keyword>
<organism evidence="3 4">
    <name type="scientific">Colocasia esculenta</name>
    <name type="common">Wild taro</name>
    <name type="synonym">Arum esculentum</name>
    <dbReference type="NCBI Taxonomy" id="4460"/>
    <lineage>
        <taxon>Eukaryota</taxon>
        <taxon>Viridiplantae</taxon>
        <taxon>Streptophyta</taxon>
        <taxon>Embryophyta</taxon>
        <taxon>Tracheophyta</taxon>
        <taxon>Spermatophyta</taxon>
        <taxon>Magnoliopsida</taxon>
        <taxon>Liliopsida</taxon>
        <taxon>Araceae</taxon>
        <taxon>Aroideae</taxon>
        <taxon>Colocasieae</taxon>
        <taxon>Colocasia</taxon>
    </lineage>
</organism>
<evidence type="ECO:0000256" key="2">
    <source>
        <dbReference type="SAM" id="MobiDB-lite"/>
    </source>
</evidence>
<dbReference type="Proteomes" id="UP000652761">
    <property type="component" value="Unassembled WGS sequence"/>
</dbReference>
<dbReference type="InterPro" id="IPR036322">
    <property type="entry name" value="WD40_repeat_dom_sf"/>
</dbReference>
<reference evidence="3" key="1">
    <citation type="submission" date="2017-07" db="EMBL/GenBank/DDBJ databases">
        <title>Taro Niue Genome Assembly and Annotation.</title>
        <authorList>
            <person name="Atibalentja N."/>
            <person name="Keating K."/>
            <person name="Fields C.J."/>
        </authorList>
    </citation>
    <scope>NUCLEOTIDE SEQUENCE</scope>
    <source>
        <strain evidence="3">Niue_2</strain>
        <tissue evidence="3">Leaf</tissue>
    </source>
</reference>
<dbReference type="AlphaFoldDB" id="A0A843X4S0"/>
<evidence type="ECO:0000256" key="1">
    <source>
        <dbReference type="PROSITE-ProRule" id="PRU00221"/>
    </source>
</evidence>
<evidence type="ECO:0000313" key="4">
    <source>
        <dbReference type="Proteomes" id="UP000652761"/>
    </source>
</evidence>
<feature type="compositionally biased region" description="Basic and acidic residues" evidence="2">
    <location>
        <begin position="344"/>
        <end position="360"/>
    </location>
</feature>
<keyword evidence="4" id="KW-1185">Reference proteome</keyword>
<dbReference type="SUPFAM" id="SSF50978">
    <property type="entry name" value="WD40 repeat-like"/>
    <property type="match status" value="1"/>
</dbReference>
<dbReference type="PROSITE" id="PS50082">
    <property type="entry name" value="WD_REPEATS_2"/>
    <property type="match status" value="2"/>
</dbReference>
<proteinExistence type="predicted"/>
<dbReference type="PANTHER" id="PTHR47446:SF2">
    <property type="entry name" value="RING-TYPE E3 UBIQUITIN TRANSFERASE"/>
    <property type="match status" value="1"/>
</dbReference>
<name>A0A843X4S0_COLES</name>
<dbReference type="PANTHER" id="PTHR47446">
    <property type="entry name" value="RING-TYPE E3 UBIQUITIN TRANSFERASE"/>
    <property type="match status" value="1"/>
</dbReference>
<dbReference type="SMART" id="SM00320">
    <property type="entry name" value="WD40"/>
    <property type="match status" value="2"/>
</dbReference>
<dbReference type="Pfam" id="PF00400">
    <property type="entry name" value="WD40"/>
    <property type="match status" value="2"/>
</dbReference>
<feature type="repeat" description="WD" evidence="1">
    <location>
        <begin position="123"/>
        <end position="138"/>
    </location>
</feature>
<dbReference type="Gene3D" id="2.130.10.10">
    <property type="entry name" value="YVTN repeat-like/Quinoprotein amine dehydrogenase"/>
    <property type="match status" value="1"/>
</dbReference>
<evidence type="ECO:0000313" key="3">
    <source>
        <dbReference type="EMBL" id="MQM11030.1"/>
    </source>
</evidence>
<feature type="region of interest" description="Disordered" evidence="2">
    <location>
        <begin position="323"/>
        <end position="360"/>
    </location>
</feature>
<feature type="repeat" description="WD" evidence="1">
    <location>
        <begin position="148"/>
        <end position="181"/>
    </location>
</feature>
<comment type="caution">
    <text evidence="3">The sequence shown here is derived from an EMBL/GenBank/DDBJ whole genome shotgun (WGS) entry which is preliminary data.</text>
</comment>
<protein>
    <submittedName>
        <fullName evidence="3">Uncharacterized protein</fullName>
    </submittedName>
</protein>
<sequence>MKRLRCWKADPPMGFLFTCPLVCPELVFGNLPSPALLGSPKLSSTFVSGVGLFDLVRKLDLRAGIDIWFSRAGLSSLNKSLAYSLILLVHEQQRVSCVHSQILEAGNHVSGAATALIFYKGQLFAGYSDGTIRVWDIKGQTMKLLCEVQEHKKAVTCFTLSDPGNNLLSGSADKTIRVWQMVQRKLECVEIIDIKESVKKLESYGDKIFVITQGRGLKEWRQGNKPEITIGMKKGINVLEMAAVEDFIYLNCSSSPSTLQIWLRDQQQKVGRLSAGSKIVSILTGNDIVLCGTESGLIKDYERTKEVSSVNKAEEGFHREASLLQTGRGKAGDASLVASTARTRGGERVAEDEQRPISSE</sequence>
<dbReference type="PROSITE" id="PS50294">
    <property type="entry name" value="WD_REPEATS_REGION"/>
    <property type="match status" value="1"/>
</dbReference>
<dbReference type="InterPro" id="IPR001680">
    <property type="entry name" value="WD40_rpt"/>
</dbReference>
<gene>
    <name evidence="3" type="ORF">Taro_043930</name>
</gene>
<accession>A0A843X4S0</accession>